<sequence>MNNTIQEVSVDLHDWRDEQAAWNNRSKFFVELHNRADRKAQVTDFLSFLKDEHLLPPNGGTALDIGCGVGDYALGLAREGYKTTGIDLSDGMIHGAKQLADSEGLDVRLYIAPWSEETRQRLGWNKTFDLAYSIFCPIMFDVENIHAMHNASHDTCLWIAFSERMDETVDMLSEHFFGRNSFPWAGKLKECLDAIHEMGHNVKVTYKTVPETEVMSLDKAVDYFTMRLHNNEWGTIEDMKREIRALIEPRAIDGKIHNKTVDTVAWVSWSVK</sequence>
<dbReference type="InterPro" id="IPR041698">
    <property type="entry name" value="Methyltransf_25"/>
</dbReference>
<dbReference type="Gene3D" id="3.40.50.150">
    <property type="entry name" value="Vaccinia Virus protein VP39"/>
    <property type="match status" value="1"/>
</dbReference>
<feature type="domain" description="Methyltransferase" evidence="1">
    <location>
        <begin position="63"/>
        <end position="148"/>
    </location>
</feature>
<evidence type="ECO:0000313" key="3">
    <source>
        <dbReference type="Proteomes" id="UP000070226"/>
    </source>
</evidence>
<dbReference type="SUPFAM" id="SSF53335">
    <property type="entry name" value="S-adenosyl-L-methionine-dependent methyltransferases"/>
    <property type="match status" value="1"/>
</dbReference>
<dbReference type="AlphaFoldDB" id="A0A133S1X6"/>
<evidence type="ECO:0000259" key="1">
    <source>
        <dbReference type="Pfam" id="PF13649"/>
    </source>
</evidence>
<organism evidence="2">
    <name type="scientific">Veillonella atypica</name>
    <dbReference type="NCBI Taxonomy" id="39777"/>
    <lineage>
        <taxon>Bacteria</taxon>
        <taxon>Bacillati</taxon>
        <taxon>Bacillota</taxon>
        <taxon>Negativicutes</taxon>
        <taxon>Veillonellales</taxon>
        <taxon>Veillonellaceae</taxon>
        <taxon>Veillonella</taxon>
    </lineage>
</organism>
<dbReference type="PATRIC" id="fig|39777.7.peg.1630"/>
<dbReference type="Pfam" id="PF13649">
    <property type="entry name" value="Methyltransf_25"/>
    <property type="match status" value="1"/>
</dbReference>
<protein>
    <recommendedName>
        <fullName evidence="1">Methyltransferase domain-containing protein</fullName>
    </recommendedName>
</protein>
<comment type="caution">
    <text evidence="2">The sequence shown here is derived from an EMBL/GenBank/DDBJ whole genome shotgun (WGS) entry which is preliminary data.</text>
</comment>
<dbReference type="RefSeq" id="WP_060807864.1">
    <property type="nucleotide sequence ID" value="NZ_KQ958122.1"/>
</dbReference>
<dbReference type="STRING" id="39777.B7L28_06650"/>
<reference evidence="2 3" key="1">
    <citation type="submission" date="2016-01" db="EMBL/GenBank/DDBJ databases">
        <authorList>
            <person name="Oliw E.H."/>
        </authorList>
    </citation>
    <scope>NUCLEOTIDE SEQUENCE [LARGE SCALE GENOMIC DNA]</scope>
    <source>
        <strain evidence="2 3">CMW7756B</strain>
    </source>
</reference>
<dbReference type="Proteomes" id="UP000070226">
    <property type="component" value="Unassembled WGS sequence"/>
</dbReference>
<dbReference type="CDD" id="cd02440">
    <property type="entry name" value="AdoMet_MTases"/>
    <property type="match status" value="1"/>
</dbReference>
<dbReference type="InterPro" id="IPR029063">
    <property type="entry name" value="SAM-dependent_MTases_sf"/>
</dbReference>
<proteinExistence type="predicted"/>
<accession>A0A133S1X6</accession>
<gene>
    <name evidence="2" type="ORF">HMPREF3233_01665</name>
</gene>
<evidence type="ECO:0000313" key="2">
    <source>
        <dbReference type="EMBL" id="KXA62346.1"/>
    </source>
</evidence>
<name>A0A133S1X6_9FIRM</name>
<dbReference type="EMBL" id="LRQT01000095">
    <property type="protein sequence ID" value="KXA62346.1"/>
    <property type="molecule type" value="Genomic_DNA"/>
</dbReference>